<evidence type="ECO:0000313" key="2">
    <source>
        <dbReference type="Proteomes" id="UP001420932"/>
    </source>
</evidence>
<dbReference type="AlphaFoldDB" id="A0AAP0IF39"/>
<proteinExistence type="predicted"/>
<organism evidence="1 2">
    <name type="scientific">Stephania yunnanensis</name>
    <dbReference type="NCBI Taxonomy" id="152371"/>
    <lineage>
        <taxon>Eukaryota</taxon>
        <taxon>Viridiplantae</taxon>
        <taxon>Streptophyta</taxon>
        <taxon>Embryophyta</taxon>
        <taxon>Tracheophyta</taxon>
        <taxon>Spermatophyta</taxon>
        <taxon>Magnoliopsida</taxon>
        <taxon>Ranunculales</taxon>
        <taxon>Menispermaceae</taxon>
        <taxon>Menispermoideae</taxon>
        <taxon>Cissampelideae</taxon>
        <taxon>Stephania</taxon>
    </lineage>
</organism>
<keyword evidence="2" id="KW-1185">Reference proteome</keyword>
<gene>
    <name evidence="1" type="ORF">Syun_021116</name>
</gene>
<accession>A0AAP0IF39</accession>
<dbReference type="EMBL" id="JBBNAF010000009">
    <property type="protein sequence ID" value="KAK9114319.1"/>
    <property type="molecule type" value="Genomic_DNA"/>
</dbReference>
<protein>
    <submittedName>
        <fullName evidence="1">Uncharacterized protein</fullName>
    </submittedName>
</protein>
<evidence type="ECO:0000313" key="1">
    <source>
        <dbReference type="EMBL" id="KAK9114319.1"/>
    </source>
</evidence>
<comment type="caution">
    <text evidence="1">The sequence shown here is derived from an EMBL/GenBank/DDBJ whole genome shotgun (WGS) entry which is preliminary data.</text>
</comment>
<reference evidence="1 2" key="1">
    <citation type="submission" date="2024-01" db="EMBL/GenBank/DDBJ databases">
        <title>Genome assemblies of Stephania.</title>
        <authorList>
            <person name="Yang L."/>
        </authorList>
    </citation>
    <scope>NUCLEOTIDE SEQUENCE [LARGE SCALE GENOMIC DNA]</scope>
    <source>
        <strain evidence="1">YNDBR</strain>
        <tissue evidence="1">Leaf</tissue>
    </source>
</reference>
<sequence>MSLYKPLKVLFAGDHIYMTESGFDIAEMYNQFSGKKKLLFKGTSSSMPVRCFASILKFSAFISISWIATSGGFAVTICRRLEPPKPLPIALFRRFPKPSPLFVAPQAVAVVCRTLSRRRCSPYFVAILGNYEAAKVGFGASKNMKTSIARAVYDCPFIDGGIKRVEVKERSQVFYNVDTFMLDDHDAKKSSVLEVPNMLPNLKEGVHVALPKVIDVPFIVDISKGDGIT</sequence>
<name>A0AAP0IF39_9MAGN</name>
<dbReference type="Proteomes" id="UP001420932">
    <property type="component" value="Unassembled WGS sequence"/>
</dbReference>